<keyword evidence="3" id="KW-1185">Reference proteome</keyword>
<feature type="region of interest" description="Disordered" evidence="1">
    <location>
        <begin position="220"/>
        <end position="302"/>
    </location>
</feature>
<dbReference type="Proteomes" id="UP001161247">
    <property type="component" value="Chromosome 3"/>
</dbReference>
<dbReference type="AlphaFoldDB" id="A0AAV1CQ26"/>
<evidence type="ECO:0000256" key="1">
    <source>
        <dbReference type="SAM" id="MobiDB-lite"/>
    </source>
</evidence>
<gene>
    <name evidence="2" type="ORF">OLC1_LOCUS8136</name>
</gene>
<organism evidence="2 3">
    <name type="scientific">Oldenlandia corymbosa var. corymbosa</name>
    <dbReference type="NCBI Taxonomy" id="529605"/>
    <lineage>
        <taxon>Eukaryota</taxon>
        <taxon>Viridiplantae</taxon>
        <taxon>Streptophyta</taxon>
        <taxon>Embryophyta</taxon>
        <taxon>Tracheophyta</taxon>
        <taxon>Spermatophyta</taxon>
        <taxon>Magnoliopsida</taxon>
        <taxon>eudicotyledons</taxon>
        <taxon>Gunneridae</taxon>
        <taxon>Pentapetalae</taxon>
        <taxon>asterids</taxon>
        <taxon>lamiids</taxon>
        <taxon>Gentianales</taxon>
        <taxon>Rubiaceae</taxon>
        <taxon>Rubioideae</taxon>
        <taxon>Spermacoceae</taxon>
        <taxon>Hedyotis-Oldenlandia complex</taxon>
        <taxon>Oldenlandia</taxon>
    </lineage>
</organism>
<accession>A0AAV1CQ26</accession>
<sequence>MPQVDLETLVSALSGGATDRKITCETLADEDMPGEEDDVTEAAAHDVPPDFPPESFWLSKDAELDWYDRNAFLERKESTKGISHSGNLNPNVNPHSNNNSQRFSVNLKTKASLFGLPKTQKPNYVDAKRRCNKPANVKLFPKRSASVGKTAVSLTEPSSPKVSCMGRVRSKRGRRRTSELTSSKSKREKIPQKSRSLDDNKKRKKKGFYSKFFSMFKSGREDRKPLQSEMDLSFEEEKPRKSTAYTTRKMPDVPISVEPAAPEPPALGGMKKFASGRRSTDEFESAEPAVSEPPALGGLKKFASGRKSTDEFDAALNDFVASGWSHR</sequence>
<name>A0AAV1CQ26_OLDCO</name>
<dbReference type="EMBL" id="OX459120">
    <property type="protein sequence ID" value="CAI9097724.1"/>
    <property type="molecule type" value="Genomic_DNA"/>
</dbReference>
<proteinExistence type="predicted"/>
<feature type="compositionally biased region" description="Basic and acidic residues" evidence="1">
    <location>
        <begin position="188"/>
        <end position="201"/>
    </location>
</feature>
<dbReference type="PANTHER" id="PTHR34120:SF2">
    <property type="entry name" value="OS01G0860900 PROTEIN"/>
    <property type="match status" value="1"/>
</dbReference>
<reference evidence="2" key="1">
    <citation type="submission" date="2023-03" db="EMBL/GenBank/DDBJ databases">
        <authorList>
            <person name="Julca I."/>
        </authorList>
    </citation>
    <scope>NUCLEOTIDE SEQUENCE</scope>
</reference>
<feature type="compositionally biased region" description="Polar residues" evidence="1">
    <location>
        <begin position="152"/>
        <end position="161"/>
    </location>
</feature>
<protein>
    <submittedName>
        <fullName evidence="2">OLC1v1034200C1</fullName>
    </submittedName>
</protein>
<dbReference type="PANTHER" id="PTHR34120">
    <property type="entry name" value="EXPRESSED PROTEIN"/>
    <property type="match status" value="1"/>
</dbReference>
<evidence type="ECO:0000313" key="2">
    <source>
        <dbReference type="EMBL" id="CAI9097724.1"/>
    </source>
</evidence>
<feature type="region of interest" description="Disordered" evidence="1">
    <location>
        <begin position="146"/>
        <end position="203"/>
    </location>
</feature>
<evidence type="ECO:0000313" key="3">
    <source>
        <dbReference type="Proteomes" id="UP001161247"/>
    </source>
</evidence>